<sequence>MLLSATASSAATEPVAAKIARAVSAGPASIAAKATVLDMDASGKATVLRKGSNGWTCIAGHKGVVGDDPMCADAAAMQWAADWMGHKPKPTDVAPDVRPRITVSLG</sequence>
<accession>A0AAN1XVM5</accession>
<dbReference type="EMBL" id="AP025523">
    <property type="protein sequence ID" value="BDE06260.1"/>
    <property type="molecule type" value="Genomic_DNA"/>
</dbReference>
<proteinExistence type="predicted"/>
<reference evidence="1 2" key="1">
    <citation type="journal article" date="2022" name="ISME Commun">
        <title>Vulcanimicrobium alpinus gen. nov. sp. nov., the first cultivated representative of the candidate phylum 'Eremiobacterota', is a metabolically versatile aerobic anoxygenic phototroph.</title>
        <authorList>
            <person name="Yabe S."/>
            <person name="Muto K."/>
            <person name="Abe K."/>
            <person name="Yokota A."/>
            <person name="Staudigel H."/>
            <person name="Tebo B.M."/>
        </authorList>
    </citation>
    <scope>NUCLEOTIDE SEQUENCE [LARGE SCALE GENOMIC DNA]</scope>
    <source>
        <strain evidence="1 2">WC8-2</strain>
    </source>
</reference>
<name>A0AAN1XVM5_UNVUL</name>
<keyword evidence="2" id="KW-1185">Reference proteome</keyword>
<dbReference type="KEGG" id="vab:WPS_15360"/>
<evidence type="ECO:0000313" key="2">
    <source>
        <dbReference type="Proteomes" id="UP001317532"/>
    </source>
</evidence>
<gene>
    <name evidence="1" type="ORF">WPS_15360</name>
</gene>
<protein>
    <submittedName>
        <fullName evidence="1">Uncharacterized protein</fullName>
    </submittedName>
</protein>
<dbReference type="AlphaFoldDB" id="A0AAN1XVM5"/>
<evidence type="ECO:0000313" key="1">
    <source>
        <dbReference type="EMBL" id="BDE06260.1"/>
    </source>
</evidence>
<organism evidence="1 2">
    <name type="scientific">Vulcanimicrobium alpinum</name>
    <dbReference type="NCBI Taxonomy" id="3016050"/>
    <lineage>
        <taxon>Bacteria</taxon>
        <taxon>Bacillati</taxon>
        <taxon>Vulcanimicrobiota</taxon>
        <taxon>Vulcanimicrobiia</taxon>
        <taxon>Vulcanimicrobiales</taxon>
        <taxon>Vulcanimicrobiaceae</taxon>
        <taxon>Vulcanimicrobium</taxon>
    </lineage>
</organism>
<dbReference type="Proteomes" id="UP001317532">
    <property type="component" value="Chromosome"/>
</dbReference>
<dbReference type="RefSeq" id="WP_317997233.1">
    <property type="nucleotide sequence ID" value="NZ_AP025523.1"/>
</dbReference>